<protein>
    <submittedName>
        <fullName evidence="1">Uncharacterized protein</fullName>
    </submittedName>
</protein>
<organism evidence="1 2">
    <name type="scientific">Portunus trituberculatus</name>
    <name type="common">Swimming crab</name>
    <name type="synonym">Neptunus trituberculatus</name>
    <dbReference type="NCBI Taxonomy" id="210409"/>
    <lineage>
        <taxon>Eukaryota</taxon>
        <taxon>Metazoa</taxon>
        <taxon>Ecdysozoa</taxon>
        <taxon>Arthropoda</taxon>
        <taxon>Crustacea</taxon>
        <taxon>Multicrustacea</taxon>
        <taxon>Malacostraca</taxon>
        <taxon>Eumalacostraca</taxon>
        <taxon>Eucarida</taxon>
        <taxon>Decapoda</taxon>
        <taxon>Pleocyemata</taxon>
        <taxon>Brachyura</taxon>
        <taxon>Eubrachyura</taxon>
        <taxon>Portunoidea</taxon>
        <taxon>Portunidae</taxon>
        <taxon>Portuninae</taxon>
        <taxon>Portunus</taxon>
    </lineage>
</organism>
<dbReference type="AlphaFoldDB" id="A0A5B7JPV2"/>
<accession>A0A5B7JPV2</accession>
<comment type="caution">
    <text evidence="1">The sequence shown here is derived from an EMBL/GenBank/DDBJ whole genome shotgun (WGS) entry which is preliminary data.</text>
</comment>
<proteinExistence type="predicted"/>
<dbReference type="Proteomes" id="UP000324222">
    <property type="component" value="Unassembled WGS sequence"/>
</dbReference>
<evidence type="ECO:0000313" key="2">
    <source>
        <dbReference type="Proteomes" id="UP000324222"/>
    </source>
</evidence>
<dbReference type="EMBL" id="VSRR010120909">
    <property type="protein sequence ID" value="MPD00002.1"/>
    <property type="molecule type" value="Genomic_DNA"/>
</dbReference>
<reference evidence="1 2" key="1">
    <citation type="submission" date="2019-05" db="EMBL/GenBank/DDBJ databases">
        <title>Another draft genome of Portunus trituberculatus and its Hox gene families provides insights of decapod evolution.</title>
        <authorList>
            <person name="Jeong J.-H."/>
            <person name="Song I."/>
            <person name="Kim S."/>
            <person name="Choi T."/>
            <person name="Kim D."/>
            <person name="Ryu S."/>
            <person name="Kim W."/>
        </authorList>
    </citation>
    <scope>NUCLEOTIDE SEQUENCE [LARGE SCALE GENOMIC DNA]</scope>
    <source>
        <tissue evidence="1">Muscle</tissue>
    </source>
</reference>
<keyword evidence="2" id="KW-1185">Reference proteome</keyword>
<gene>
    <name evidence="1" type="ORF">E2C01_095448</name>
</gene>
<evidence type="ECO:0000313" key="1">
    <source>
        <dbReference type="EMBL" id="MPD00002.1"/>
    </source>
</evidence>
<name>A0A5B7JPV2_PORTR</name>
<sequence length="64" mass="6934">MNSGRSKAAITWGVTGRGDEAVEVYCVLWSDAPHPAPREMPDNLVWPLLWRGASSATPACTPPR</sequence>